<reference evidence="2" key="1">
    <citation type="submission" date="2012-05" db="EMBL/GenBank/DDBJ databases">
        <authorList>
            <person name="Krishnakumar V."/>
            <person name="Cheung F."/>
            <person name="Xiao Y."/>
            <person name="Chan A."/>
            <person name="Moskal W.A."/>
            <person name="Town C.D."/>
        </authorList>
    </citation>
    <scope>NUCLEOTIDE SEQUENCE</scope>
</reference>
<proteinExistence type="evidence at transcript level"/>
<evidence type="ECO:0000256" key="1">
    <source>
        <dbReference type="SAM" id="Phobius"/>
    </source>
</evidence>
<evidence type="ECO:0000313" key="2">
    <source>
        <dbReference type="EMBL" id="AFK47857.1"/>
    </source>
</evidence>
<dbReference type="EMBL" id="BT148063">
    <property type="protein sequence ID" value="AFK47857.1"/>
    <property type="molecule type" value="mRNA"/>
</dbReference>
<accession>I3T5R5</accession>
<protein>
    <submittedName>
        <fullName evidence="2">Uncharacterized protein</fullName>
    </submittedName>
</protein>
<keyword evidence="1" id="KW-0812">Transmembrane</keyword>
<name>I3T5R5_LOTJA</name>
<feature type="transmembrane region" description="Helical" evidence="1">
    <location>
        <begin position="49"/>
        <end position="68"/>
    </location>
</feature>
<keyword evidence="1" id="KW-1133">Transmembrane helix</keyword>
<organism evidence="2">
    <name type="scientific">Lotus japonicus</name>
    <name type="common">Lotus corniculatus var. japonicus</name>
    <dbReference type="NCBI Taxonomy" id="34305"/>
    <lineage>
        <taxon>Eukaryota</taxon>
        <taxon>Viridiplantae</taxon>
        <taxon>Streptophyta</taxon>
        <taxon>Embryophyta</taxon>
        <taxon>Tracheophyta</taxon>
        <taxon>Spermatophyta</taxon>
        <taxon>Magnoliopsida</taxon>
        <taxon>eudicotyledons</taxon>
        <taxon>Gunneridae</taxon>
        <taxon>Pentapetalae</taxon>
        <taxon>rosids</taxon>
        <taxon>fabids</taxon>
        <taxon>Fabales</taxon>
        <taxon>Fabaceae</taxon>
        <taxon>Papilionoideae</taxon>
        <taxon>50 kb inversion clade</taxon>
        <taxon>NPAAA clade</taxon>
        <taxon>Hologalegina</taxon>
        <taxon>robinioid clade</taxon>
        <taxon>Loteae</taxon>
        <taxon>Lotus</taxon>
    </lineage>
</organism>
<keyword evidence="1" id="KW-0472">Membrane</keyword>
<sequence>MNHYFSWFMLNCPTNVKNFKFVKKRRNSFFKYRKDNTLFEVKKPAGRSLVLWLHSSMFVPLVVFGHLLF</sequence>
<dbReference type="AlphaFoldDB" id="I3T5R5"/>